<dbReference type="OrthoDB" id="3469466at2759"/>
<evidence type="ECO:0000313" key="3">
    <source>
        <dbReference type="Proteomes" id="UP000028045"/>
    </source>
</evidence>
<gene>
    <name evidence="2" type="ORF">S7711_11395</name>
</gene>
<dbReference type="PANTHER" id="PTHR35910">
    <property type="entry name" value="2EXR DOMAIN-CONTAINING PROTEIN"/>
    <property type="match status" value="1"/>
</dbReference>
<name>A0A084AYJ8_STACB</name>
<dbReference type="Proteomes" id="UP000028045">
    <property type="component" value="Unassembled WGS sequence"/>
</dbReference>
<dbReference type="HOGENOM" id="CLU_045008_0_0_1"/>
<evidence type="ECO:0000313" key="2">
    <source>
        <dbReference type="EMBL" id="KEY70377.1"/>
    </source>
</evidence>
<organism evidence="2 3">
    <name type="scientific">Stachybotrys chartarum (strain CBS 109288 / IBT 7711)</name>
    <name type="common">Toxic black mold</name>
    <name type="synonym">Stilbospora chartarum</name>
    <dbReference type="NCBI Taxonomy" id="1280523"/>
    <lineage>
        <taxon>Eukaryota</taxon>
        <taxon>Fungi</taxon>
        <taxon>Dikarya</taxon>
        <taxon>Ascomycota</taxon>
        <taxon>Pezizomycotina</taxon>
        <taxon>Sordariomycetes</taxon>
        <taxon>Hypocreomycetidae</taxon>
        <taxon>Hypocreales</taxon>
        <taxon>Stachybotryaceae</taxon>
        <taxon>Stachybotrys</taxon>
    </lineage>
</organism>
<dbReference type="InterPro" id="IPR045518">
    <property type="entry name" value="2EXR"/>
</dbReference>
<dbReference type="PANTHER" id="PTHR35910:SF6">
    <property type="entry name" value="2EXR DOMAIN-CONTAINING PROTEIN"/>
    <property type="match status" value="1"/>
</dbReference>
<dbReference type="Pfam" id="PF20150">
    <property type="entry name" value="2EXR"/>
    <property type="match status" value="1"/>
</dbReference>
<sequence>MDPVYHFATFNRTDFSKRATGFDTFDLFPRLPPEIQQRIWKFAVRRKRLLHITLTERISRDGTSRKSERHYTAINKLGRVISGRAYLVWLPESFRINPLFTTCVGSRRAALRHYRACLPFNSQVARPPYLRFNPKYDFFVIENSGEPGVLVDFLHDAKAYDPKNIGPRQLAMEQDACMGLDRIHLAEFPPIALESLRTILADLRHFWAVCWLYTGARIMLGVLSGTRNPEMRLNLSVPIYSFAGEFEWLDVDPRPFEPDLNWTTAMRHPDRTTEAWKRFEERVFDGMPQAETKRVFSHVLAERGRAPPLVADGPSLDRYLLGEQRQWAHWVAKLPGLGKGKFRESDQRKKELLSVAGLWVFPEDTFHGLTSNAMSVPGKLVADLRGHRPGLAVACLH</sequence>
<dbReference type="EMBL" id="KL648445">
    <property type="protein sequence ID" value="KEY70377.1"/>
    <property type="molecule type" value="Genomic_DNA"/>
</dbReference>
<dbReference type="AlphaFoldDB" id="A0A084AYJ8"/>
<feature type="domain" description="2EXR" evidence="1">
    <location>
        <begin position="25"/>
        <end position="138"/>
    </location>
</feature>
<proteinExistence type="predicted"/>
<reference evidence="2 3" key="1">
    <citation type="journal article" date="2014" name="BMC Genomics">
        <title>Comparative genome sequencing reveals chemotype-specific gene clusters in the toxigenic black mold Stachybotrys.</title>
        <authorList>
            <person name="Semeiks J."/>
            <person name="Borek D."/>
            <person name="Otwinowski Z."/>
            <person name="Grishin N.V."/>
        </authorList>
    </citation>
    <scope>NUCLEOTIDE SEQUENCE [LARGE SCALE GENOMIC DNA]</scope>
    <source>
        <strain evidence="3">CBS 109288 / IBT 7711</strain>
    </source>
</reference>
<evidence type="ECO:0000259" key="1">
    <source>
        <dbReference type="Pfam" id="PF20150"/>
    </source>
</evidence>
<protein>
    <recommendedName>
        <fullName evidence="1">2EXR domain-containing protein</fullName>
    </recommendedName>
</protein>
<accession>A0A084AYJ8</accession>
<keyword evidence="3" id="KW-1185">Reference proteome</keyword>